<feature type="transmembrane region" description="Helical" evidence="5">
    <location>
        <begin position="109"/>
        <end position="136"/>
    </location>
</feature>
<reference evidence="8" key="1">
    <citation type="journal article" date="2019" name="Int. J. Syst. Evol. Microbiol.">
        <title>The Global Catalogue of Microorganisms (GCM) 10K type strain sequencing project: providing services to taxonomists for standard genome sequencing and annotation.</title>
        <authorList>
            <consortium name="The Broad Institute Genomics Platform"/>
            <consortium name="The Broad Institute Genome Sequencing Center for Infectious Disease"/>
            <person name="Wu L."/>
            <person name="Ma J."/>
        </authorList>
    </citation>
    <scope>NUCLEOTIDE SEQUENCE [LARGE SCALE GENOMIC DNA]</scope>
    <source>
        <strain evidence="8">JCM 16704</strain>
    </source>
</reference>
<gene>
    <name evidence="7" type="ORF">GCM10022216_13030</name>
</gene>
<keyword evidence="8" id="KW-1185">Reference proteome</keyword>
<dbReference type="EMBL" id="BAAAZI010000006">
    <property type="protein sequence ID" value="GAA4137246.1"/>
    <property type="molecule type" value="Genomic_DNA"/>
</dbReference>
<sequence>MVGYLLYLQYRQFEVFWALLSIILVISPEEKDSKRLSIERFKSNFVGSMVAMGCVWLLPQEVYSIVIGIVITIILCRALNILNMARVAIVALLIIMIEPHHTALTFTPIYRALAVGLGCFIGLAIVIVTSGIIHFMKERYGMKAE</sequence>
<feature type="domain" description="Integral membrane bound transporter" evidence="6">
    <location>
        <begin position="10"/>
        <end position="125"/>
    </location>
</feature>
<keyword evidence="2 5" id="KW-0812">Transmembrane</keyword>
<accession>A0ABP7YJM6</accession>
<name>A0ABP7YJM6_9SPHI</name>
<evidence type="ECO:0000256" key="5">
    <source>
        <dbReference type="SAM" id="Phobius"/>
    </source>
</evidence>
<evidence type="ECO:0000256" key="4">
    <source>
        <dbReference type="ARBA" id="ARBA00023136"/>
    </source>
</evidence>
<evidence type="ECO:0000259" key="6">
    <source>
        <dbReference type="Pfam" id="PF13515"/>
    </source>
</evidence>
<evidence type="ECO:0000256" key="3">
    <source>
        <dbReference type="ARBA" id="ARBA00022989"/>
    </source>
</evidence>
<keyword evidence="4 5" id="KW-0472">Membrane</keyword>
<evidence type="ECO:0000313" key="7">
    <source>
        <dbReference type="EMBL" id="GAA4137246.1"/>
    </source>
</evidence>
<keyword evidence="3 5" id="KW-1133">Transmembrane helix</keyword>
<evidence type="ECO:0000256" key="1">
    <source>
        <dbReference type="ARBA" id="ARBA00004141"/>
    </source>
</evidence>
<evidence type="ECO:0000256" key="2">
    <source>
        <dbReference type="ARBA" id="ARBA00022692"/>
    </source>
</evidence>
<dbReference type="Pfam" id="PF13515">
    <property type="entry name" value="FUSC_2"/>
    <property type="match status" value="1"/>
</dbReference>
<evidence type="ECO:0000313" key="8">
    <source>
        <dbReference type="Proteomes" id="UP001500101"/>
    </source>
</evidence>
<feature type="transmembrane region" description="Helical" evidence="5">
    <location>
        <begin position="65"/>
        <end position="97"/>
    </location>
</feature>
<dbReference type="InterPro" id="IPR049453">
    <property type="entry name" value="Memb_transporter_dom"/>
</dbReference>
<proteinExistence type="predicted"/>
<comment type="caution">
    <text evidence="7">The sequence shown here is derived from an EMBL/GenBank/DDBJ whole genome shotgun (WGS) entry which is preliminary data.</text>
</comment>
<dbReference type="Proteomes" id="UP001500101">
    <property type="component" value="Unassembled WGS sequence"/>
</dbReference>
<organism evidence="7 8">
    <name type="scientific">Sphingobacterium kyonggiense</name>
    <dbReference type="NCBI Taxonomy" id="714075"/>
    <lineage>
        <taxon>Bacteria</taxon>
        <taxon>Pseudomonadati</taxon>
        <taxon>Bacteroidota</taxon>
        <taxon>Sphingobacteriia</taxon>
        <taxon>Sphingobacteriales</taxon>
        <taxon>Sphingobacteriaceae</taxon>
        <taxon>Sphingobacterium</taxon>
    </lineage>
</organism>
<comment type="subcellular location">
    <subcellularLocation>
        <location evidence="1">Membrane</location>
        <topology evidence="1">Multi-pass membrane protein</topology>
    </subcellularLocation>
</comment>
<protein>
    <recommendedName>
        <fullName evidence="6">Integral membrane bound transporter domain-containing protein</fullName>
    </recommendedName>
</protein>